<dbReference type="InterPro" id="IPR029016">
    <property type="entry name" value="GAF-like_dom_sf"/>
</dbReference>
<dbReference type="Proteomes" id="UP001500420">
    <property type="component" value="Unassembled WGS sequence"/>
</dbReference>
<dbReference type="RefSeq" id="WP_343775540.1">
    <property type="nucleotide sequence ID" value="NZ_BAAADV010000008.1"/>
</dbReference>
<reference evidence="6 7" key="1">
    <citation type="journal article" date="2019" name="Int. J. Syst. Evol. Microbiol.">
        <title>The Global Catalogue of Microorganisms (GCM) 10K type strain sequencing project: providing services to taxonomists for standard genome sequencing and annotation.</title>
        <authorList>
            <consortium name="The Broad Institute Genomics Platform"/>
            <consortium name="The Broad Institute Genome Sequencing Center for Infectious Disease"/>
            <person name="Wu L."/>
            <person name="Ma J."/>
        </authorList>
    </citation>
    <scope>NUCLEOTIDE SEQUENCE [LARGE SCALE GENOMIC DNA]</scope>
    <source>
        <strain evidence="6 7">JCM 16328</strain>
    </source>
</reference>
<feature type="domain" description="IclR-ED" evidence="5">
    <location>
        <begin position="74"/>
        <end position="259"/>
    </location>
</feature>
<name>A0AAV3TDF1_9EURY</name>
<dbReference type="InterPro" id="IPR036390">
    <property type="entry name" value="WH_DNA-bd_sf"/>
</dbReference>
<keyword evidence="2" id="KW-0238">DNA-binding</keyword>
<dbReference type="EMBL" id="BAAADV010000008">
    <property type="protein sequence ID" value="GAA0681846.1"/>
    <property type="molecule type" value="Genomic_DNA"/>
</dbReference>
<keyword evidence="7" id="KW-1185">Reference proteome</keyword>
<comment type="caution">
    <text evidence="6">The sequence shown here is derived from an EMBL/GenBank/DDBJ whole genome shotgun (WGS) entry which is preliminary data.</text>
</comment>
<dbReference type="InterPro" id="IPR036388">
    <property type="entry name" value="WH-like_DNA-bd_sf"/>
</dbReference>
<dbReference type="PROSITE" id="PS51077">
    <property type="entry name" value="HTH_ICLR"/>
    <property type="match status" value="1"/>
</dbReference>
<dbReference type="InterPro" id="IPR014757">
    <property type="entry name" value="Tscrpt_reg_IclR_C"/>
</dbReference>
<evidence type="ECO:0000259" key="4">
    <source>
        <dbReference type="PROSITE" id="PS51077"/>
    </source>
</evidence>
<evidence type="ECO:0000259" key="5">
    <source>
        <dbReference type="PROSITE" id="PS51078"/>
    </source>
</evidence>
<dbReference type="Gene3D" id="1.10.10.10">
    <property type="entry name" value="Winged helix-like DNA-binding domain superfamily/Winged helix DNA-binding domain"/>
    <property type="match status" value="1"/>
</dbReference>
<dbReference type="PANTHER" id="PTHR30136:SF35">
    <property type="entry name" value="HTH-TYPE TRANSCRIPTIONAL REGULATOR RV1719"/>
    <property type="match status" value="1"/>
</dbReference>
<dbReference type="CDD" id="cd00090">
    <property type="entry name" value="HTH_ARSR"/>
    <property type="match status" value="1"/>
</dbReference>
<feature type="domain" description="HTH iclR-type" evidence="4">
    <location>
        <begin position="14"/>
        <end position="73"/>
    </location>
</feature>
<dbReference type="Pfam" id="PF01614">
    <property type="entry name" value="IclR_C"/>
    <property type="match status" value="1"/>
</dbReference>
<evidence type="ECO:0000256" key="2">
    <source>
        <dbReference type="ARBA" id="ARBA00023125"/>
    </source>
</evidence>
<keyword evidence="1" id="KW-0805">Transcription regulation</keyword>
<dbReference type="Pfam" id="PF09339">
    <property type="entry name" value="HTH_IclR"/>
    <property type="match status" value="1"/>
</dbReference>
<evidence type="ECO:0000313" key="7">
    <source>
        <dbReference type="Proteomes" id="UP001500420"/>
    </source>
</evidence>
<dbReference type="SUPFAM" id="SSF46785">
    <property type="entry name" value="Winged helix' DNA-binding domain"/>
    <property type="match status" value="1"/>
</dbReference>
<accession>A0AAV3TDF1</accession>
<protein>
    <submittedName>
        <fullName evidence="6">IclR family transcriptional regulator</fullName>
    </submittedName>
</protein>
<dbReference type="GO" id="GO:0003677">
    <property type="term" value="F:DNA binding"/>
    <property type="evidence" value="ECO:0007669"/>
    <property type="project" value="UniProtKB-KW"/>
</dbReference>
<dbReference type="Gene3D" id="3.30.450.40">
    <property type="match status" value="1"/>
</dbReference>
<sequence>MGKDENGTETGNRINAVENAFTIIERMQELEQCGVSELADTLDIPKSTAHVYLKTLEELGYVVKENGRYRLSMRFLELGGLVRHNRSIYQAARSEVDTLSQTTGEVGTIGYEEDGMRVLVYRSEPVEGVSDNAPTGEFTEMHWTAVGKVLLAQHTDEEVQTIVKRHGLPTATENTITELDELLEEVAEIRTRGYAIEDEERVTGIKSVAVPIAGNGSGSGNSAISIAGPKHRFGAERIEEELLPELRNTANVIELQSRHY</sequence>
<evidence type="ECO:0000313" key="6">
    <source>
        <dbReference type="EMBL" id="GAA0681846.1"/>
    </source>
</evidence>
<dbReference type="GO" id="GO:0003700">
    <property type="term" value="F:DNA-binding transcription factor activity"/>
    <property type="evidence" value="ECO:0007669"/>
    <property type="project" value="TreeGrafter"/>
</dbReference>
<gene>
    <name evidence="6" type="ORF">GCM10009020_33690</name>
</gene>
<dbReference type="PANTHER" id="PTHR30136">
    <property type="entry name" value="HELIX-TURN-HELIX TRANSCRIPTIONAL REGULATOR, ICLR FAMILY"/>
    <property type="match status" value="1"/>
</dbReference>
<proteinExistence type="predicted"/>
<dbReference type="SMART" id="SM00346">
    <property type="entry name" value="HTH_ICLR"/>
    <property type="match status" value="1"/>
</dbReference>
<dbReference type="GO" id="GO:0045892">
    <property type="term" value="P:negative regulation of DNA-templated transcription"/>
    <property type="evidence" value="ECO:0007669"/>
    <property type="project" value="TreeGrafter"/>
</dbReference>
<dbReference type="PROSITE" id="PS51078">
    <property type="entry name" value="ICLR_ED"/>
    <property type="match status" value="1"/>
</dbReference>
<evidence type="ECO:0000256" key="1">
    <source>
        <dbReference type="ARBA" id="ARBA00023015"/>
    </source>
</evidence>
<organism evidence="6 7">
    <name type="scientific">Natronoarchaeum mannanilyticum</name>
    <dbReference type="NCBI Taxonomy" id="926360"/>
    <lineage>
        <taxon>Archaea</taxon>
        <taxon>Methanobacteriati</taxon>
        <taxon>Methanobacteriota</taxon>
        <taxon>Stenosarchaea group</taxon>
        <taxon>Halobacteria</taxon>
        <taxon>Halobacteriales</taxon>
        <taxon>Natronoarchaeaceae</taxon>
    </lineage>
</organism>
<evidence type="ECO:0000256" key="3">
    <source>
        <dbReference type="ARBA" id="ARBA00023163"/>
    </source>
</evidence>
<dbReference type="InterPro" id="IPR050707">
    <property type="entry name" value="HTH_MetabolicPath_Reg"/>
</dbReference>
<dbReference type="AlphaFoldDB" id="A0AAV3TDF1"/>
<dbReference type="InterPro" id="IPR011991">
    <property type="entry name" value="ArsR-like_HTH"/>
</dbReference>
<keyword evidence="3" id="KW-0804">Transcription</keyword>
<dbReference type="SUPFAM" id="SSF55781">
    <property type="entry name" value="GAF domain-like"/>
    <property type="match status" value="1"/>
</dbReference>
<dbReference type="InterPro" id="IPR005471">
    <property type="entry name" value="Tscrpt_reg_IclR_N"/>
</dbReference>